<feature type="domain" description="Tyrosine specific protein phosphatases" evidence="4">
    <location>
        <begin position="304"/>
        <end position="394"/>
    </location>
</feature>
<dbReference type="InterPro" id="IPR000387">
    <property type="entry name" value="Tyr_Pase_dom"/>
</dbReference>
<evidence type="ECO:0000256" key="1">
    <source>
        <dbReference type="ARBA" id="ARBA00009649"/>
    </source>
</evidence>
<name>L2FIP3_COLFN</name>
<dbReference type="PRINTS" id="PR00700">
    <property type="entry name" value="PRTYPHPHTASE"/>
</dbReference>
<sequence>MDHLPKFRRKPKIPTISTTDVKPPLSRNGSGIIEQEHPSPQQIYPSTTVTVTSSGRQSPKPGLRKSAFRGLHLRSSGKREGRDDAAARASSDRESRASSTPKPKIPAFLDLSTPDLENKFQELVWQERNRLAAGMAPDADENSKWGSFKQTDLSRGVQDRYFNIKPWNHNRIKLRVPEDELDYVNASTITLTSPSNKDLEPLRYIAMQGPTQASLDFVWRMVAEQLSSPVVIVQLTSMFENNQAKCFPYLPMDEEADGGGWVLNETDGWNDGWTATLSFDSLETLENGAIEWPDFGVPAVDDLGSFFTLMRLSREYNTAAPAPDTQPRIIHCSAGVGRTGTFITLEHLMRELDEGALLDYDAGAGGAGEDLIYATVDALREQRRSMVQAEAQYLFLYQVLRKLWQDVEDSSDGDSEPAAKRLEGV</sequence>
<evidence type="ECO:0000313" key="5">
    <source>
        <dbReference type="EMBL" id="ELA26040.1"/>
    </source>
</evidence>
<dbReference type="InterPro" id="IPR000242">
    <property type="entry name" value="PTP_cat"/>
</dbReference>
<dbReference type="STRING" id="1213859.L2FIP3"/>
<dbReference type="PROSITE" id="PS50056">
    <property type="entry name" value="TYR_PHOSPHATASE_2"/>
    <property type="match status" value="1"/>
</dbReference>
<accession>L2FIP3</accession>
<feature type="compositionally biased region" description="Basic residues" evidence="2">
    <location>
        <begin position="1"/>
        <end position="12"/>
    </location>
</feature>
<feature type="domain" description="Tyrosine-protein phosphatase" evidence="3">
    <location>
        <begin position="158"/>
        <end position="403"/>
    </location>
</feature>
<dbReference type="SMART" id="SM00404">
    <property type="entry name" value="PTPc_motif"/>
    <property type="match status" value="1"/>
</dbReference>
<gene>
    <name evidence="5" type="ORF">CGGC5_12922</name>
</gene>
<dbReference type="SMART" id="SM00194">
    <property type="entry name" value="PTPc"/>
    <property type="match status" value="1"/>
</dbReference>
<dbReference type="EMBL" id="KB021084">
    <property type="protein sequence ID" value="ELA26040.1"/>
    <property type="molecule type" value="Genomic_DNA"/>
</dbReference>
<dbReference type="AlphaFoldDB" id="L2FIP3"/>
<dbReference type="Pfam" id="PF00102">
    <property type="entry name" value="Y_phosphatase"/>
    <property type="match status" value="1"/>
</dbReference>
<evidence type="ECO:0000259" key="3">
    <source>
        <dbReference type="PROSITE" id="PS50055"/>
    </source>
</evidence>
<feature type="compositionally biased region" description="Polar residues" evidence="2">
    <location>
        <begin position="38"/>
        <end position="57"/>
    </location>
</feature>
<evidence type="ECO:0000259" key="4">
    <source>
        <dbReference type="PROSITE" id="PS50056"/>
    </source>
</evidence>
<dbReference type="SUPFAM" id="SSF52799">
    <property type="entry name" value="(Phosphotyrosine protein) phosphatases II"/>
    <property type="match status" value="1"/>
</dbReference>
<dbReference type="InterPro" id="IPR003595">
    <property type="entry name" value="Tyr_Pase_cat"/>
</dbReference>
<feature type="region of interest" description="Disordered" evidence="2">
    <location>
        <begin position="1"/>
        <end position="110"/>
    </location>
</feature>
<dbReference type="PROSITE" id="PS00383">
    <property type="entry name" value="TYR_PHOSPHATASE_1"/>
    <property type="match status" value="1"/>
</dbReference>
<dbReference type="InterPro" id="IPR050348">
    <property type="entry name" value="Protein-Tyr_Phosphatase"/>
</dbReference>
<dbReference type="PANTHER" id="PTHR19134">
    <property type="entry name" value="RECEPTOR-TYPE TYROSINE-PROTEIN PHOSPHATASE"/>
    <property type="match status" value="1"/>
</dbReference>
<feature type="compositionally biased region" description="Basic residues" evidence="2">
    <location>
        <begin position="62"/>
        <end position="76"/>
    </location>
</feature>
<dbReference type="GO" id="GO:0004725">
    <property type="term" value="F:protein tyrosine phosphatase activity"/>
    <property type="evidence" value="ECO:0007669"/>
    <property type="project" value="InterPro"/>
</dbReference>
<dbReference type="PROSITE" id="PS50055">
    <property type="entry name" value="TYR_PHOSPHATASE_PTP"/>
    <property type="match status" value="1"/>
</dbReference>
<protein>
    <submittedName>
        <fullName evidence="5">Protein-tyrosine phosphatase 2</fullName>
    </submittedName>
</protein>
<dbReference type="InterPro" id="IPR029021">
    <property type="entry name" value="Prot-tyrosine_phosphatase-like"/>
</dbReference>
<dbReference type="HOGENOM" id="CLU_001645_9_12_1"/>
<reference evidence="5" key="1">
    <citation type="submission" date="2012-08" db="EMBL/GenBank/DDBJ databases">
        <title>Genome analysis of Colletotrichum orbiculare and Colletotrichum fructicola.</title>
        <authorList>
            <person name="Gan P.H.P."/>
            <person name="Ikeda K."/>
            <person name="Irieda H."/>
            <person name="Narusaka M."/>
            <person name="O'Connell R.J."/>
            <person name="Narusaka Y."/>
            <person name="Takano Y."/>
            <person name="Kubo Y."/>
            <person name="Shirasu K."/>
        </authorList>
    </citation>
    <scope>NUCLEOTIDE SEQUENCE</scope>
    <source>
        <strain evidence="5">Nara gc5</strain>
    </source>
</reference>
<proteinExistence type="inferred from homology"/>
<organism evidence="5">
    <name type="scientific">Colletotrichum fructicola (strain Nara gc5)</name>
    <name type="common">Anthracnose fungus</name>
    <name type="synonym">Colletotrichum gloeosporioides (strain Nara gc5)</name>
    <dbReference type="NCBI Taxonomy" id="1213859"/>
    <lineage>
        <taxon>Eukaryota</taxon>
        <taxon>Fungi</taxon>
        <taxon>Dikarya</taxon>
        <taxon>Ascomycota</taxon>
        <taxon>Pezizomycotina</taxon>
        <taxon>Sordariomycetes</taxon>
        <taxon>Hypocreomycetidae</taxon>
        <taxon>Glomerellales</taxon>
        <taxon>Glomerellaceae</taxon>
        <taxon>Colletotrichum</taxon>
        <taxon>Colletotrichum gloeosporioides species complex</taxon>
    </lineage>
</organism>
<dbReference type="Gene3D" id="3.90.190.10">
    <property type="entry name" value="Protein tyrosine phosphatase superfamily"/>
    <property type="match status" value="1"/>
</dbReference>
<evidence type="ECO:0000256" key="2">
    <source>
        <dbReference type="SAM" id="MobiDB-lite"/>
    </source>
</evidence>
<feature type="compositionally biased region" description="Basic and acidic residues" evidence="2">
    <location>
        <begin position="77"/>
        <end position="96"/>
    </location>
</feature>
<comment type="similarity">
    <text evidence="1">Belongs to the protein-tyrosine phosphatase family. Non-receptor class subfamily.</text>
</comment>
<dbReference type="InterPro" id="IPR016130">
    <property type="entry name" value="Tyr_Pase_AS"/>
</dbReference>
<dbReference type="PANTHER" id="PTHR19134:SF449">
    <property type="entry name" value="TYROSINE-PROTEIN PHOSPHATASE 1"/>
    <property type="match status" value="1"/>
</dbReference>